<dbReference type="PANTHER" id="PTHR35690">
    <property type="entry name" value="OS01G0363500 PROTEIN"/>
    <property type="match status" value="1"/>
</dbReference>
<name>A0ABR2YX45_9CHLO</name>
<evidence type="ECO:0000313" key="3">
    <source>
        <dbReference type="Proteomes" id="UP001491310"/>
    </source>
</evidence>
<evidence type="ECO:0008006" key="4">
    <source>
        <dbReference type="Google" id="ProtNLM"/>
    </source>
</evidence>
<evidence type="ECO:0000256" key="1">
    <source>
        <dbReference type="SAM" id="MobiDB-lite"/>
    </source>
</evidence>
<feature type="region of interest" description="Disordered" evidence="1">
    <location>
        <begin position="1"/>
        <end position="25"/>
    </location>
</feature>
<sequence>MALQISSQALSARPHTGNHVLRPSFHSKTASGFHRSIKPFSANQGFKVVRKACSHEIRATAETTATSPITDSTQPAVDLLKRAVQDKSVPAAQLLSAILSLEKAKLSMDNLADVVGGNQQKGGKRWRLVFTSGKEQVSKAMKGEKAGGIFFPITAVQRWDTTTGEIENGTYFGLIAALTFKGPFEITGRKLGFTFSTLRLRLGPKWLNFPLSPGQLGTKKGEADKKGPFFLFIYGDDDILVARGRGGGVAFWSAATPSWEVQSGVTL</sequence>
<gene>
    <name evidence="2" type="ORF">WJX75_001222</name>
</gene>
<keyword evidence="3" id="KW-1185">Reference proteome</keyword>
<feature type="compositionally biased region" description="Polar residues" evidence="1">
    <location>
        <begin position="1"/>
        <end position="10"/>
    </location>
</feature>
<dbReference type="Proteomes" id="UP001491310">
    <property type="component" value="Unassembled WGS sequence"/>
</dbReference>
<comment type="caution">
    <text evidence="2">The sequence shown here is derived from an EMBL/GenBank/DDBJ whole genome shotgun (WGS) entry which is preliminary data.</text>
</comment>
<evidence type="ECO:0000313" key="2">
    <source>
        <dbReference type="EMBL" id="KAK9916320.1"/>
    </source>
</evidence>
<proteinExistence type="predicted"/>
<dbReference type="EMBL" id="JALJOT010000003">
    <property type="protein sequence ID" value="KAK9916320.1"/>
    <property type="molecule type" value="Genomic_DNA"/>
</dbReference>
<reference evidence="2 3" key="1">
    <citation type="journal article" date="2024" name="Nat. Commun.">
        <title>Phylogenomics reveals the evolutionary origins of lichenization in chlorophyte algae.</title>
        <authorList>
            <person name="Puginier C."/>
            <person name="Libourel C."/>
            <person name="Otte J."/>
            <person name="Skaloud P."/>
            <person name="Haon M."/>
            <person name="Grisel S."/>
            <person name="Petersen M."/>
            <person name="Berrin J.G."/>
            <person name="Delaux P.M."/>
            <person name="Dal Grande F."/>
            <person name="Keller J."/>
        </authorList>
    </citation>
    <scope>NUCLEOTIDE SEQUENCE [LARGE SCALE GENOMIC DNA]</scope>
    <source>
        <strain evidence="2 3">SAG 216-7</strain>
    </source>
</reference>
<dbReference type="PANTHER" id="PTHR35690:SF1">
    <property type="entry name" value="OS01G0363500 PROTEIN"/>
    <property type="match status" value="1"/>
</dbReference>
<accession>A0ABR2YX45</accession>
<organism evidence="2 3">
    <name type="scientific">Coccomyxa subellipsoidea</name>
    <dbReference type="NCBI Taxonomy" id="248742"/>
    <lineage>
        <taxon>Eukaryota</taxon>
        <taxon>Viridiplantae</taxon>
        <taxon>Chlorophyta</taxon>
        <taxon>core chlorophytes</taxon>
        <taxon>Trebouxiophyceae</taxon>
        <taxon>Trebouxiophyceae incertae sedis</taxon>
        <taxon>Coccomyxaceae</taxon>
        <taxon>Coccomyxa</taxon>
    </lineage>
</organism>
<protein>
    <recommendedName>
        <fullName evidence="4">Plastid lipid-associated protein/fibrillin conserved domain-containing protein</fullName>
    </recommendedName>
</protein>